<organism evidence="1 2">
    <name type="scientific">Nocardioides panacis</name>
    <dbReference type="NCBI Taxonomy" id="2849501"/>
    <lineage>
        <taxon>Bacteria</taxon>
        <taxon>Bacillati</taxon>
        <taxon>Actinomycetota</taxon>
        <taxon>Actinomycetes</taxon>
        <taxon>Propionibacteriales</taxon>
        <taxon>Nocardioidaceae</taxon>
        <taxon>Nocardioides</taxon>
    </lineage>
</organism>
<evidence type="ECO:0000313" key="1">
    <source>
        <dbReference type="EMBL" id="QWZ09796.1"/>
    </source>
</evidence>
<accession>A0A975T1K0</accession>
<dbReference type="RefSeq" id="WP_216941642.1">
    <property type="nucleotide sequence ID" value="NZ_CP077062.1"/>
</dbReference>
<name>A0A975T1K0_9ACTN</name>
<dbReference type="AlphaFoldDB" id="A0A975T1K0"/>
<dbReference type="EMBL" id="CP077062">
    <property type="protein sequence ID" value="QWZ09796.1"/>
    <property type="molecule type" value="Genomic_DNA"/>
</dbReference>
<dbReference type="Proteomes" id="UP000683575">
    <property type="component" value="Chromosome"/>
</dbReference>
<protein>
    <submittedName>
        <fullName evidence="1">Uncharacterized protein</fullName>
    </submittedName>
</protein>
<sequence>MHASRPGAVVGALVAVATAAATLLVLTPAADGAGKKTVSRVTATWPAATATLGQTATVHGTVTSKRLEARKVSVYVSLKSGWRLAGSTRSTASGKFSVTLPTSYYYSRPVQLRSPATGRAQAVVTKPRTFTVTPASAPAPSRYSWKPAVAGQETRVNPCAPVTYRINPGVPTSGAASSAMVTAAFKRLGEATGITFRNLGYTTAFPRPRGAAPTPWPTDSTIVVAWAKPDATQTFYELGGDPRFAIYSQSGILATRTAHDAQGPVRRITRAGVVLDAAPDPTSGALELRSWSLMHELAASLGLGAVTDGNQKMSEIIPNAAVDTSWGAGDLSGLNRVGLVEGCVTDGRR</sequence>
<dbReference type="KEGG" id="nps:KRR39_08710"/>
<gene>
    <name evidence="1" type="ORF">KRR39_08710</name>
</gene>
<reference evidence="1" key="1">
    <citation type="submission" date="2021-06" db="EMBL/GenBank/DDBJ databases">
        <title>Complete genome sequence of Nocardioides sp. G188.</title>
        <authorList>
            <person name="Im W.-T."/>
        </authorList>
    </citation>
    <scope>NUCLEOTIDE SEQUENCE</scope>
    <source>
        <strain evidence="1">G188</strain>
    </source>
</reference>
<evidence type="ECO:0000313" key="2">
    <source>
        <dbReference type="Proteomes" id="UP000683575"/>
    </source>
</evidence>
<keyword evidence="2" id="KW-1185">Reference proteome</keyword>
<proteinExistence type="predicted"/>